<comment type="subcellular location">
    <subcellularLocation>
        <location evidence="6">Cytoplasmic vesicle membrane</location>
        <topology evidence="6">Peripheral membrane protein</topology>
        <orientation evidence="6">Cytoplasmic side</orientation>
    </subcellularLocation>
    <subcellularLocation>
        <location evidence="6">Membrane</location>
        <location evidence="6">Coated pit</location>
        <topology evidence="6">Peripheral membrane protein</topology>
        <orientation evidence="6">Cytoplasmic side</orientation>
    </subcellularLocation>
</comment>
<dbReference type="InterPro" id="IPR016025">
    <property type="entry name" value="Clathrin_H-chain_N"/>
</dbReference>
<proteinExistence type="inferred from homology"/>
<dbReference type="Pfam" id="PF01394">
    <property type="entry name" value="Clathrin_propel"/>
    <property type="match status" value="2"/>
</dbReference>
<keyword evidence="2" id="KW-0677">Repeat</keyword>
<evidence type="ECO:0000313" key="10">
    <source>
        <dbReference type="EMBL" id="SPD23255.1"/>
    </source>
</evidence>
<evidence type="ECO:0000256" key="2">
    <source>
        <dbReference type="ARBA" id="ARBA00022737"/>
    </source>
</evidence>
<keyword evidence="3 6" id="KW-0472">Membrane</keyword>
<organism evidence="10">
    <name type="scientific">Fagus sylvatica</name>
    <name type="common">Beechnut</name>
    <dbReference type="NCBI Taxonomy" id="28930"/>
    <lineage>
        <taxon>Eukaryota</taxon>
        <taxon>Viridiplantae</taxon>
        <taxon>Streptophyta</taxon>
        <taxon>Embryophyta</taxon>
        <taxon>Tracheophyta</taxon>
        <taxon>Spermatophyta</taxon>
        <taxon>Magnoliopsida</taxon>
        <taxon>eudicotyledons</taxon>
        <taxon>Gunneridae</taxon>
        <taxon>Pentapetalae</taxon>
        <taxon>rosids</taxon>
        <taxon>fabids</taxon>
        <taxon>Fagales</taxon>
        <taxon>Fagaceae</taxon>
        <taxon>Fagus</taxon>
    </lineage>
</organism>
<feature type="domain" description="Clathrin heavy chain linker core motif" evidence="9">
    <location>
        <begin position="351"/>
        <end position="374"/>
    </location>
</feature>
<comment type="similarity">
    <text evidence="1 6">Belongs to the clathrin heavy chain family.</text>
</comment>
<keyword evidence="5 6" id="KW-0968">Cytoplasmic vesicle</keyword>
<evidence type="ECO:0000256" key="5">
    <source>
        <dbReference type="ARBA" id="ARBA00023329"/>
    </source>
</evidence>
<dbReference type="Pfam" id="PF13838">
    <property type="entry name" value="Clathrin_H_link"/>
    <property type="match status" value="1"/>
</dbReference>
<dbReference type="GO" id="GO:0030130">
    <property type="term" value="C:clathrin coat of trans-Golgi network vesicle"/>
    <property type="evidence" value="ECO:0007669"/>
    <property type="project" value="InterPro"/>
</dbReference>
<feature type="repeat" description="CHCR" evidence="7">
    <location>
        <begin position="1412"/>
        <end position="1565"/>
    </location>
</feature>
<dbReference type="GO" id="GO:0005198">
    <property type="term" value="F:structural molecule activity"/>
    <property type="evidence" value="ECO:0007669"/>
    <property type="project" value="InterPro"/>
</dbReference>
<reference evidence="10" key="1">
    <citation type="submission" date="2018-02" db="EMBL/GenBank/DDBJ databases">
        <authorList>
            <person name="Cohen D.B."/>
            <person name="Kent A.D."/>
        </authorList>
    </citation>
    <scope>NUCLEOTIDE SEQUENCE</scope>
</reference>
<evidence type="ECO:0000256" key="8">
    <source>
        <dbReference type="SAM" id="Coils"/>
    </source>
</evidence>
<dbReference type="PANTHER" id="PTHR10292">
    <property type="entry name" value="CLATHRIN HEAVY CHAIN RELATED"/>
    <property type="match status" value="1"/>
</dbReference>
<dbReference type="GO" id="GO:0006898">
    <property type="term" value="P:receptor-mediated endocytosis"/>
    <property type="evidence" value="ECO:0007669"/>
    <property type="project" value="TreeGrafter"/>
</dbReference>
<dbReference type="FunFam" id="1.25.40.10:FF:000005">
    <property type="entry name" value="Clathrin heavy chain"/>
    <property type="match status" value="1"/>
</dbReference>
<dbReference type="GO" id="GO:0030132">
    <property type="term" value="C:clathrin coat of coated pit"/>
    <property type="evidence" value="ECO:0007669"/>
    <property type="project" value="InterPro"/>
</dbReference>
<dbReference type="InterPro" id="IPR011990">
    <property type="entry name" value="TPR-like_helical_dom_sf"/>
</dbReference>
<feature type="repeat" description="CHCR" evidence="7">
    <location>
        <begin position="707"/>
        <end position="849"/>
    </location>
</feature>
<evidence type="ECO:0000256" key="4">
    <source>
        <dbReference type="ARBA" id="ARBA00023176"/>
    </source>
</evidence>
<dbReference type="InterPro" id="IPR000547">
    <property type="entry name" value="Clathrin_H-chain/VPS_repeat"/>
</dbReference>
<dbReference type="Pfam" id="PF09268">
    <property type="entry name" value="Clathrin-link"/>
    <property type="match status" value="1"/>
</dbReference>
<gene>
    <name evidence="10" type="ORF">FSB_LOCUS51137</name>
</gene>
<dbReference type="PANTHER" id="PTHR10292:SF34">
    <property type="entry name" value="CLATHRIN HEAVY CHAIN 1-RELATED"/>
    <property type="match status" value="1"/>
</dbReference>
<dbReference type="SMART" id="SM00299">
    <property type="entry name" value="CLH"/>
    <property type="match status" value="7"/>
</dbReference>
<dbReference type="InterPro" id="IPR016341">
    <property type="entry name" value="Clathrin_heavy_chain"/>
</dbReference>
<dbReference type="InterPro" id="IPR055358">
    <property type="entry name" value="CHCR"/>
</dbReference>
<dbReference type="InterPro" id="IPR015348">
    <property type="entry name" value="Clathrin_H-chain_linker_core"/>
</dbReference>
<dbReference type="Gene3D" id="1.25.40.10">
    <property type="entry name" value="Tetratricopeptide repeat domain"/>
    <property type="match status" value="3"/>
</dbReference>
<feature type="repeat" description="CHCR" evidence="7">
    <location>
        <begin position="1000"/>
        <end position="1145"/>
    </location>
</feature>
<dbReference type="Gene3D" id="2.130.10.110">
    <property type="entry name" value="Clathrin heavy-chain terminal domain"/>
    <property type="match status" value="1"/>
</dbReference>
<dbReference type="GO" id="GO:0032051">
    <property type="term" value="F:clathrin light chain binding"/>
    <property type="evidence" value="ECO:0007669"/>
    <property type="project" value="InterPro"/>
</dbReference>
<feature type="coiled-coil region" evidence="8">
    <location>
        <begin position="1602"/>
        <end position="1636"/>
    </location>
</feature>
<keyword evidence="4 6" id="KW-0168">Coated pit</keyword>
<comment type="function">
    <text evidence="6">Clathrin is the major protein of the polyhedral coat of coated pits and vesicles.</text>
</comment>
<dbReference type="SUPFAM" id="SSF48371">
    <property type="entry name" value="ARM repeat"/>
    <property type="match status" value="5"/>
</dbReference>
<evidence type="ECO:0000256" key="1">
    <source>
        <dbReference type="ARBA" id="ARBA00009535"/>
    </source>
</evidence>
<feature type="repeat" description="CHCR" evidence="7">
    <location>
        <begin position="854"/>
        <end position="993"/>
    </location>
</feature>
<dbReference type="FunFam" id="2.130.10.110:FF:000002">
    <property type="entry name" value="Clathrin heavy chain"/>
    <property type="match status" value="1"/>
</dbReference>
<dbReference type="Pfam" id="PF00637">
    <property type="entry name" value="Clathrin"/>
    <property type="match status" value="7"/>
</dbReference>
<dbReference type="Gene3D" id="1.25.40.730">
    <property type="match status" value="1"/>
</dbReference>
<feature type="repeat" description="CHCR" evidence="7">
    <location>
        <begin position="1149"/>
        <end position="1290"/>
    </location>
</feature>
<dbReference type="FunFam" id="1.25.40.10:FF:000002">
    <property type="entry name" value="Clathrin heavy chain"/>
    <property type="match status" value="1"/>
</dbReference>
<dbReference type="FunFam" id="1.25.40.10:FF:000686">
    <property type="entry name" value="Clathrin heavy chain"/>
    <property type="match status" value="1"/>
</dbReference>
<evidence type="ECO:0000256" key="3">
    <source>
        <dbReference type="ARBA" id="ARBA00023136"/>
    </source>
</evidence>
<feature type="repeat" description="CHCR" evidence="7">
    <location>
        <begin position="558"/>
        <end position="704"/>
    </location>
</feature>
<dbReference type="GO" id="GO:0009507">
    <property type="term" value="C:chloroplast"/>
    <property type="evidence" value="ECO:0007669"/>
    <property type="project" value="TreeGrafter"/>
</dbReference>
<accession>A0A2N9IG28</accession>
<sequence length="1781" mass="201434">MSTTSPPSSAPKPPITMKEALTLPSVGISPQFITFTHVTMESDKYICVRETAPQNSVVIIDMNMPMQPLRRPITADSALMNPNSRILALKAQVAGTTQDHLQIFNIELKAKIKSYQMPEQVVFWKWITPKLLGLVTQSSVYHWSIEGESEPVKMFDRTANLANNQIINYRCDPTEKWLVLVGIAPGAPDRPQLVKGNLQLFSVDQQRSQALEAHAASFASFKVAGNENPSILICFASKTMNAGQITSKLHVIELGAQPGKQSFTKKQADLFFPPDFADDFPVSMQVSQKYGLIYVITKLGLLFVYDLETATAVYRNRISPDPIFLTSEASSVGGFYAVNRRGQVLLATVNEETIVPFVSSQLKNLELAVNLAKRGNLPGAEDLVIQRFQELFAQTKYKEAAELAAESPHGILRTPDTVAKFQSVPVQSGQTPPLLQYFGTLLTRGKLNAFESLELSRLVVNQNKKNLLENWLAEDKLECSEELGDLVKTVDNDLALKIYIKARATPKVVAAFAERREFDKILIYSKQVGYTPDYLFLLQTILRSDPQGAVNFALMMSQMEGGCPLDYNTITDLFLQRNLIREATAFLLDVLKPNLPEHGFLQTKVLEINLVTFPNVADAILANGMFSHYDRPRIGQLCEKAGLYLRALQHYTELSDIKRVIVNTHAIEPQSLVEFFGTLSKEWALECMKDLLLVNLRGNLQIIVQAAKEYSEQLGVDACIKLFEQFKSYEGLYFFLGSSLSSSEDPEIHFKYIEAAAKTGQIKEVERVTRESNFYDPEKTKNFLMEAKLPDARPLINVCDRFGFVPDLTHYLYTSNMLRYIEGYVQKVNPANAPLVVGQLLDDECPEDFIKGLILSVRSLLPVEPLVEECEKRNRLRLLTQFLEHLVSEGSQDVHVHNALGKIIIDSNNNPEHFLTTNPYYDSRVVGKYCEKRDPTLAVVAYRRGQCDEELINVTNKNSLFKLQARYVVERMDGDLWDKVLNPENEYRRQLIDQVVSTALPESKSPEQVSAAVKAFMTADLPHELIELLEKIVLQNSAFSGNFNLQNLLILTAIKADPSRVMDYINRLDNFDGPAVGEVAVEAQLYEEAFAIFKKFNLNVQAVNVLLDNIRSIERAVEFAFRVEEDAVWSQVAKAQLREGLVSDAIESFIRADDATQFLDVIRAAEDGDVYHDLVRYLLMVRQKTKEPKVDSELIYAYAKIDRLSDIEEFILMPNVANLQNVGDRLYDEALYEAAKIIYAFISNWAKLAVTLVKLQQFQGAVDAARKANSSKNMEGNFQQFLILFSFPFCLLGFQNYLLGRTVIEYSCLGPCGPRLPDIWAGSYTLVDDLEEVSEYYQNRGCFNELISLMESGLGLERAHMGIFTELGVLYARYRPEKLMEHIKLFSTRLNIPKLIRACDEQQHWKELTYLYIQYDEFDNAATTIMNHSPEAWDHMQFKDAGHLRLVKPYMVAVQSNNVAAVNEALNEIYIEEEDYDRLRESIDLHDNFDQIGLAQKIEKHELLEMRRVAAYIYKKAGRWKQSIALSKKDNLYKDAMETCSQSGEREISEELLVYFIEQGKKECFASCLFVCYDLIRPDVALELAWMNNMIDFSFPYLLQFIREYTSKVDELVKDKIEAQSEVKAKEREEKELVAQQVWLFSFCVIKDAFYPPENLLATILDGQKKIVYSGQLALTSLMEGHVRGQIPSTALPRKGKTIVYALCSLMVFISFSQSDSGGFFGWWAGCQLYPKNDNMYAQLLPALPAPPMPGMGGGYAPPPPMGGMGMPPMPPYGMPSMGSY</sequence>
<dbReference type="InterPro" id="IPR022365">
    <property type="entry name" value="Clathrin_H-chain_propeller_rpt"/>
</dbReference>
<dbReference type="GO" id="GO:0006886">
    <property type="term" value="P:intracellular protein transport"/>
    <property type="evidence" value="ECO:0007669"/>
    <property type="project" value="UniProtKB-UniRule"/>
</dbReference>
<dbReference type="EMBL" id="OIVN01005602">
    <property type="protein sequence ID" value="SPD23255.1"/>
    <property type="molecule type" value="Genomic_DNA"/>
</dbReference>
<name>A0A2N9IG28_FAGSY</name>
<dbReference type="InterPro" id="IPR016024">
    <property type="entry name" value="ARM-type_fold"/>
</dbReference>
<dbReference type="GO" id="GO:0071439">
    <property type="term" value="C:clathrin complex"/>
    <property type="evidence" value="ECO:0007669"/>
    <property type="project" value="InterPro"/>
</dbReference>
<evidence type="ECO:0000256" key="7">
    <source>
        <dbReference type="PROSITE-ProRule" id="PRU01006"/>
    </source>
</evidence>
<evidence type="ECO:0000259" key="9">
    <source>
        <dbReference type="Pfam" id="PF09268"/>
    </source>
</evidence>
<evidence type="ECO:0000256" key="6">
    <source>
        <dbReference type="PIRNR" id="PIRNR002290"/>
    </source>
</evidence>
<keyword evidence="8" id="KW-0175">Coiled coil</keyword>
<feature type="repeat" description="CHCR" evidence="7">
    <location>
        <begin position="1321"/>
        <end position="1411"/>
    </location>
</feature>
<dbReference type="PROSITE" id="PS50236">
    <property type="entry name" value="CHCR"/>
    <property type="match status" value="7"/>
</dbReference>
<dbReference type="GO" id="GO:0009506">
    <property type="term" value="C:plasmodesma"/>
    <property type="evidence" value="ECO:0007669"/>
    <property type="project" value="TreeGrafter"/>
</dbReference>
<dbReference type="SUPFAM" id="SSF50989">
    <property type="entry name" value="Clathrin heavy-chain terminal domain"/>
    <property type="match status" value="1"/>
</dbReference>
<dbReference type="PIRSF" id="PIRSF002290">
    <property type="entry name" value="Clathrin_H_chain"/>
    <property type="match status" value="1"/>
</dbReference>
<dbReference type="FunFam" id="1.25.40.730:FF:000002">
    <property type="entry name" value="Clathrin heavy chain"/>
    <property type="match status" value="1"/>
</dbReference>
<protein>
    <recommendedName>
        <fullName evidence="6">Clathrin heavy chain</fullName>
    </recommendedName>
</protein>